<accession>A0A4Z0MI97</accession>
<dbReference type="EMBL" id="SRKZ01000005">
    <property type="protein sequence ID" value="TGD79008.1"/>
    <property type="molecule type" value="Genomic_DNA"/>
</dbReference>
<sequence length="164" mass="18946">MMTILLKEGYQTYLNKLLLPIREQVEKLNWLVTGLECWGEYSPSIETWQAKGDSKPYYSVVSGEKFYEAFVGWNMQVIWGVFCGIVGDIPAIPAEEVPYADCNRRIWCEPEAFQLTVSAIEIIAFDSTFTLLNFRDEKLGFQFLESFPKGRIIRTPDDMLTSYQ</sequence>
<reference evidence="1 2" key="1">
    <citation type="submission" date="2019-04" db="EMBL/GenBank/DDBJ databases">
        <authorList>
            <person name="Feng G."/>
            <person name="Zhang J."/>
            <person name="Zhu H."/>
        </authorList>
    </citation>
    <scope>NUCLEOTIDE SEQUENCE [LARGE SCALE GENOMIC DNA]</scope>
    <source>
        <strain evidence="1 2">JCM 19491</strain>
    </source>
</reference>
<dbReference type="Proteomes" id="UP000298284">
    <property type="component" value="Unassembled WGS sequence"/>
</dbReference>
<dbReference type="AlphaFoldDB" id="A0A4Z0MI97"/>
<proteinExistence type="predicted"/>
<organism evidence="1 2">
    <name type="scientific">Hymenobacter wooponensis</name>
    <dbReference type="NCBI Taxonomy" id="1525360"/>
    <lineage>
        <taxon>Bacteria</taxon>
        <taxon>Pseudomonadati</taxon>
        <taxon>Bacteroidota</taxon>
        <taxon>Cytophagia</taxon>
        <taxon>Cytophagales</taxon>
        <taxon>Hymenobacteraceae</taxon>
        <taxon>Hymenobacter</taxon>
    </lineage>
</organism>
<name>A0A4Z0MI97_9BACT</name>
<evidence type="ECO:0000313" key="2">
    <source>
        <dbReference type="Proteomes" id="UP000298284"/>
    </source>
</evidence>
<gene>
    <name evidence="1" type="ORF">EU557_18730</name>
</gene>
<evidence type="ECO:0000313" key="1">
    <source>
        <dbReference type="EMBL" id="TGD79008.1"/>
    </source>
</evidence>
<keyword evidence="2" id="KW-1185">Reference proteome</keyword>
<comment type="caution">
    <text evidence="1">The sequence shown here is derived from an EMBL/GenBank/DDBJ whole genome shotgun (WGS) entry which is preliminary data.</text>
</comment>
<protein>
    <submittedName>
        <fullName evidence="1">Uncharacterized protein</fullName>
    </submittedName>
</protein>